<evidence type="ECO:0000313" key="2">
    <source>
        <dbReference type="Proteomes" id="UP000250043"/>
    </source>
</evidence>
<name>A0A8E2DNH1_9APHY</name>
<organism evidence="1 2">
    <name type="scientific">Obba rivulosa</name>
    <dbReference type="NCBI Taxonomy" id="1052685"/>
    <lineage>
        <taxon>Eukaryota</taxon>
        <taxon>Fungi</taxon>
        <taxon>Dikarya</taxon>
        <taxon>Basidiomycota</taxon>
        <taxon>Agaricomycotina</taxon>
        <taxon>Agaricomycetes</taxon>
        <taxon>Polyporales</taxon>
        <taxon>Gelatoporiaceae</taxon>
        <taxon>Obba</taxon>
    </lineage>
</organism>
<keyword evidence="2" id="KW-1185">Reference proteome</keyword>
<accession>A0A8E2DNH1</accession>
<protein>
    <submittedName>
        <fullName evidence="1">Uncharacterized protein</fullName>
    </submittedName>
</protein>
<sequence>MGRDKLRQSLLASKGQVDVGRNRSITVSVEEAGVQANLVCLAFVMLARFFVTAGSPPFIPDTRITPTAMNSTYIQWRDFISGNTDELGD</sequence>
<proteinExistence type="predicted"/>
<dbReference type="EMBL" id="KV722361">
    <property type="protein sequence ID" value="OCH92979.1"/>
    <property type="molecule type" value="Genomic_DNA"/>
</dbReference>
<dbReference type="Proteomes" id="UP000250043">
    <property type="component" value="Unassembled WGS sequence"/>
</dbReference>
<dbReference type="AlphaFoldDB" id="A0A8E2DNH1"/>
<reference evidence="1 2" key="1">
    <citation type="submission" date="2016-07" db="EMBL/GenBank/DDBJ databases">
        <title>Draft genome of the white-rot fungus Obba rivulosa 3A-2.</title>
        <authorList>
            <consortium name="DOE Joint Genome Institute"/>
            <person name="Miettinen O."/>
            <person name="Riley R."/>
            <person name="Acob R."/>
            <person name="Barry K."/>
            <person name="Cullen D."/>
            <person name="De Vries R."/>
            <person name="Hainaut M."/>
            <person name="Hatakka A."/>
            <person name="Henrissat B."/>
            <person name="Hilden K."/>
            <person name="Kuo R."/>
            <person name="Labutti K."/>
            <person name="Lipzen A."/>
            <person name="Makela M.R."/>
            <person name="Sandor L."/>
            <person name="Spatafora J.W."/>
            <person name="Grigoriev I.V."/>
            <person name="Hibbett D.S."/>
        </authorList>
    </citation>
    <scope>NUCLEOTIDE SEQUENCE [LARGE SCALE GENOMIC DNA]</scope>
    <source>
        <strain evidence="1 2">3A-2</strain>
    </source>
</reference>
<gene>
    <name evidence="1" type="ORF">OBBRIDRAFT_386698</name>
</gene>
<evidence type="ECO:0000313" key="1">
    <source>
        <dbReference type="EMBL" id="OCH92979.1"/>
    </source>
</evidence>